<dbReference type="FunFam" id="3.60.20.40:FF:000001">
    <property type="entry name" value="Gamma-glutamyltranspeptidase 1"/>
    <property type="match status" value="1"/>
</dbReference>
<feature type="binding site" evidence="3">
    <location>
        <begin position="539"/>
        <end position="540"/>
    </location>
    <ligand>
        <name>L-glutamate</name>
        <dbReference type="ChEBI" id="CHEBI:29985"/>
    </ligand>
</feature>
<dbReference type="GO" id="GO:0036374">
    <property type="term" value="F:glutathione hydrolase activity"/>
    <property type="evidence" value="ECO:0007669"/>
    <property type="project" value="InterPro"/>
</dbReference>
<dbReference type="GO" id="GO:0006751">
    <property type="term" value="P:glutathione catabolic process"/>
    <property type="evidence" value="ECO:0007669"/>
    <property type="project" value="InterPro"/>
</dbReference>
<dbReference type="PRINTS" id="PR01210">
    <property type="entry name" value="GGTRANSPTASE"/>
</dbReference>
<feature type="binding site" evidence="3">
    <location>
        <position position="511"/>
    </location>
    <ligand>
        <name>L-glutamate</name>
        <dbReference type="ChEBI" id="CHEBI:29985"/>
    </ligand>
</feature>
<feature type="binding site" evidence="3">
    <location>
        <begin position="487"/>
        <end position="489"/>
    </location>
    <ligand>
        <name>L-glutamate</name>
        <dbReference type="ChEBI" id="CHEBI:29985"/>
    </ligand>
</feature>
<dbReference type="InParanoid" id="A0A1S3KH40"/>
<dbReference type="OrthoDB" id="1081007at2759"/>
<reference evidence="6" key="1">
    <citation type="submission" date="2025-08" db="UniProtKB">
        <authorList>
            <consortium name="RefSeq"/>
        </authorList>
    </citation>
    <scope>IDENTIFICATION</scope>
    <source>
        <tissue evidence="6">Gonads</tissue>
    </source>
</reference>
<dbReference type="InterPro" id="IPR043137">
    <property type="entry name" value="GGT_ssub_C"/>
</dbReference>
<evidence type="ECO:0000256" key="2">
    <source>
        <dbReference type="PIRSR" id="PIRSR600101-1"/>
    </source>
</evidence>
<keyword evidence="1" id="KW-1199">Hemostasis impairing toxin</keyword>
<dbReference type="AlphaFoldDB" id="A0A1S3KH40"/>
<dbReference type="InterPro" id="IPR000101">
    <property type="entry name" value="GGT_peptidase"/>
</dbReference>
<dbReference type="NCBIfam" id="TIGR00066">
    <property type="entry name" value="g_glut_trans"/>
    <property type="match status" value="1"/>
</dbReference>
<organism evidence="5 6">
    <name type="scientific">Lingula anatina</name>
    <name type="common">Brachiopod</name>
    <name type="synonym">Lingula unguis</name>
    <dbReference type="NCBI Taxonomy" id="7574"/>
    <lineage>
        <taxon>Eukaryota</taxon>
        <taxon>Metazoa</taxon>
        <taxon>Spiralia</taxon>
        <taxon>Lophotrochozoa</taxon>
        <taxon>Brachiopoda</taxon>
        <taxon>Linguliformea</taxon>
        <taxon>Lingulata</taxon>
        <taxon>Lingulida</taxon>
        <taxon>Linguloidea</taxon>
        <taxon>Lingulidae</taxon>
        <taxon>Lingula</taxon>
    </lineage>
</organism>
<dbReference type="PANTHER" id="PTHR11686:SF9">
    <property type="entry name" value="RE13973P"/>
    <property type="match status" value="1"/>
</dbReference>
<gene>
    <name evidence="6" type="primary">LOC106181830</name>
</gene>
<dbReference type="Proteomes" id="UP000085678">
    <property type="component" value="Unplaced"/>
</dbReference>
<keyword evidence="1" id="KW-0800">Toxin</keyword>
<feature type="active site" description="Nucleophile" evidence="2">
    <location>
        <position position="469"/>
    </location>
</feature>
<dbReference type="Pfam" id="PF01019">
    <property type="entry name" value="G_glu_transpept"/>
    <property type="match status" value="1"/>
</dbReference>
<dbReference type="PANTHER" id="PTHR11686">
    <property type="entry name" value="GAMMA GLUTAMYL TRANSPEPTIDASE"/>
    <property type="match status" value="1"/>
</dbReference>
<feature type="transmembrane region" description="Helical" evidence="4">
    <location>
        <begin position="63"/>
        <end position="86"/>
    </location>
</feature>
<sequence>MAIVFVRRISQGAQGERPAPEDVEVLVDNLEDEQTGYEETTMPDTQRLYWRKWDARSILQRRCILLTCLFLIVAIALTLAVVIALFHERLAKNPKTSDKLFVPPSDSILGKYDSAAVASDVEECSVVGKQFLKRGGTAIDGVIATLLCVGVHNIHSMGLGGGFFMVYYDRRRRKVMTIDAREKAPIAASKFMYNHNKEASLRGGLSIAVPGEIKGYWEAHQQLGRLPWSELFKPAIQFCRNGAKVHNALATALKLLEHDIREDPSLSEMFIDEKTGELLQEGDLVYNHKLADTLQTIADDGVDAMYGNHSLARSIVAELKDAGSIITERDLEHYDALIKPPLNLTLRNGMTVYTNRPPASGAVLSYIINILQEYNMSKADIATPEAAGLTYHRMVEAFKFAYAKRTELGDEAREAGLEDDAAQKLKQIVDLLSSKNHAAVTRAKINDDTTQVVDYYGAVFSETDPKGGTSHVSILDSQGDAVSVTSTINFYLGSLVRGNITGIVYNDEMNDFSLPSTPNAFGLPPSAANFIHPQKRPMSSMAPAILVDKHGDVQLVLGAAGGSKITSTLAEIIMRCVWFDEDIKQAVDYPRLHDQLIPTTVFYEKNMPSTILASLVERGHNMTLSNPNGRFSVVEGIQRKDGKVYANCDFRKGGNPAGY</sequence>
<dbReference type="KEGG" id="lak:106181830"/>
<keyword evidence="4" id="KW-0812">Transmembrane</keyword>
<keyword evidence="4" id="KW-0472">Membrane</keyword>
<evidence type="ECO:0000256" key="1">
    <source>
        <dbReference type="ARBA" id="ARBA00084097"/>
    </source>
</evidence>
<keyword evidence="5" id="KW-1185">Reference proteome</keyword>
<dbReference type="GeneID" id="106181830"/>
<dbReference type="FunCoup" id="A0A1S3KH40">
    <property type="interactions" value="126"/>
</dbReference>
<protein>
    <submittedName>
        <fullName evidence="6">Glutathione hydrolase 1 proenzyme isoform X1</fullName>
    </submittedName>
</protein>
<feature type="binding site" evidence="3">
    <location>
        <position position="562"/>
    </location>
    <ligand>
        <name>L-glutamate</name>
        <dbReference type="ChEBI" id="CHEBI:29985"/>
    </ligand>
</feature>
<dbReference type="STRING" id="7574.A0A1S3KH40"/>
<keyword evidence="1" id="KW-1202">Platelet aggregation activating toxin</keyword>
<evidence type="ECO:0000313" key="5">
    <source>
        <dbReference type="Proteomes" id="UP000085678"/>
    </source>
</evidence>
<proteinExistence type="predicted"/>
<dbReference type="Gene3D" id="3.60.20.40">
    <property type="match status" value="1"/>
</dbReference>
<name>A0A1S3KH40_LINAN</name>
<dbReference type="InterPro" id="IPR043138">
    <property type="entry name" value="GGT_lsub"/>
</dbReference>
<dbReference type="FunFam" id="1.10.246.130:FF:000001">
    <property type="entry name" value="Gamma-glutamyltransferase 5 isoform 1"/>
    <property type="match status" value="1"/>
</dbReference>
<dbReference type="GO" id="GO:0005886">
    <property type="term" value="C:plasma membrane"/>
    <property type="evidence" value="ECO:0007669"/>
    <property type="project" value="TreeGrafter"/>
</dbReference>
<accession>A0A1S3KH40</accession>
<evidence type="ECO:0000313" key="6">
    <source>
        <dbReference type="RefSeq" id="XP_013421784.1"/>
    </source>
</evidence>
<feature type="binding site" evidence="3">
    <location>
        <position position="181"/>
    </location>
    <ligand>
        <name>L-glutamate</name>
        <dbReference type="ChEBI" id="CHEBI:29985"/>
    </ligand>
</feature>
<keyword evidence="6" id="KW-0378">Hydrolase</keyword>
<keyword evidence="4" id="KW-1133">Transmembrane helix</keyword>
<dbReference type="SUPFAM" id="SSF56235">
    <property type="entry name" value="N-terminal nucleophile aminohydrolases (Ntn hydrolases)"/>
    <property type="match status" value="1"/>
</dbReference>
<dbReference type="RefSeq" id="XP_013421784.1">
    <property type="nucleotide sequence ID" value="XM_013566330.1"/>
</dbReference>
<evidence type="ECO:0000256" key="3">
    <source>
        <dbReference type="PIRSR" id="PIRSR600101-2"/>
    </source>
</evidence>
<dbReference type="InterPro" id="IPR029055">
    <property type="entry name" value="Ntn_hydrolases_N"/>
</dbReference>
<evidence type="ECO:0000256" key="4">
    <source>
        <dbReference type="SAM" id="Phobius"/>
    </source>
</evidence>
<dbReference type="Gene3D" id="1.10.246.130">
    <property type="match status" value="1"/>
</dbReference>